<feature type="region of interest" description="Disordered" evidence="1">
    <location>
        <begin position="1"/>
        <end position="51"/>
    </location>
</feature>
<keyword evidence="3" id="KW-1185">Reference proteome</keyword>
<organism evidence="2 3">
    <name type="scientific">Rhizopus azygosporus</name>
    <name type="common">Rhizopus microsporus var. azygosporus</name>
    <dbReference type="NCBI Taxonomy" id="86630"/>
    <lineage>
        <taxon>Eukaryota</taxon>
        <taxon>Fungi</taxon>
        <taxon>Fungi incertae sedis</taxon>
        <taxon>Mucoromycota</taxon>
        <taxon>Mucoromycotina</taxon>
        <taxon>Mucoromycetes</taxon>
        <taxon>Mucorales</taxon>
        <taxon>Mucorineae</taxon>
        <taxon>Rhizopodaceae</taxon>
        <taxon>Rhizopus</taxon>
    </lineage>
</organism>
<feature type="compositionally biased region" description="Polar residues" evidence="1">
    <location>
        <begin position="26"/>
        <end position="37"/>
    </location>
</feature>
<comment type="caution">
    <text evidence="2">The sequence shown here is derived from an EMBL/GenBank/DDBJ whole genome shotgun (WGS) entry which is preliminary data.</text>
</comment>
<dbReference type="AlphaFoldDB" id="A0A367J494"/>
<dbReference type="Proteomes" id="UP000252139">
    <property type="component" value="Unassembled WGS sequence"/>
</dbReference>
<gene>
    <name evidence="2" type="ORF">CU097_009195</name>
</gene>
<dbReference type="EMBL" id="PJQL01002282">
    <property type="protein sequence ID" value="RCH84735.1"/>
    <property type="molecule type" value="Genomic_DNA"/>
</dbReference>
<evidence type="ECO:0000256" key="1">
    <source>
        <dbReference type="SAM" id="MobiDB-lite"/>
    </source>
</evidence>
<name>A0A367J494_RHIAZ</name>
<evidence type="ECO:0000313" key="3">
    <source>
        <dbReference type="Proteomes" id="UP000252139"/>
    </source>
</evidence>
<feature type="compositionally biased region" description="Basic and acidic residues" evidence="1">
    <location>
        <begin position="1"/>
        <end position="18"/>
    </location>
</feature>
<evidence type="ECO:0000313" key="2">
    <source>
        <dbReference type="EMBL" id="RCH84735.1"/>
    </source>
</evidence>
<protein>
    <submittedName>
        <fullName evidence="2">Uncharacterized protein</fullName>
    </submittedName>
</protein>
<accession>A0A367J494</accession>
<reference evidence="2 3" key="1">
    <citation type="journal article" date="2018" name="G3 (Bethesda)">
        <title>Phylogenetic and Phylogenomic Definition of Rhizopus Species.</title>
        <authorList>
            <person name="Gryganskyi A.P."/>
            <person name="Golan J."/>
            <person name="Dolatabadi S."/>
            <person name="Mondo S."/>
            <person name="Robb S."/>
            <person name="Idnurm A."/>
            <person name="Muszewska A."/>
            <person name="Steczkiewicz K."/>
            <person name="Masonjones S."/>
            <person name="Liao H.L."/>
            <person name="Gajdeczka M.T."/>
            <person name="Anike F."/>
            <person name="Vuek A."/>
            <person name="Anishchenko I.M."/>
            <person name="Voigt K."/>
            <person name="de Hoog G.S."/>
            <person name="Smith M.E."/>
            <person name="Heitman J."/>
            <person name="Vilgalys R."/>
            <person name="Stajich J.E."/>
        </authorList>
    </citation>
    <scope>NUCLEOTIDE SEQUENCE [LARGE SCALE GENOMIC DNA]</scope>
    <source>
        <strain evidence="2 3">CBS 357.93</strain>
    </source>
</reference>
<sequence>MTESCSRRYSDASSERTIHKARKTPSTKSPNARSTPTKPLEATFSLPTEKSVVPKDPVFTINA</sequence>
<proteinExistence type="predicted"/>
<feature type="non-terminal residue" evidence="2">
    <location>
        <position position="63"/>
    </location>
</feature>